<dbReference type="CDD" id="cd00082">
    <property type="entry name" value="HisKA"/>
    <property type="match status" value="1"/>
</dbReference>
<dbReference type="InParanoid" id="D6TSD5"/>
<dbReference type="InterPro" id="IPR003594">
    <property type="entry name" value="HATPase_dom"/>
</dbReference>
<evidence type="ECO:0000313" key="9">
    <source>
        <dbReference type="EMBL" id="EFH83336.1"/>
    </source>
</evidence>
<keyword evidence="10" id="KW-1185">Reference proteome</keyword>
<dbReference type="SMART" id="SM00388">
    <property type="entry name" value="HisKA"/>
    <property type="match status" value="1"/>
</dbReference>
<keyword evidence="4" id="KW-0808">Transferase</keyword>
<dbReference type="EC" id="2.7.13.3" evidence="2"/>
<evidence type="ECO:0000256" key="1">
    <source>
        <dbReference type="ARBA" id="ARBA00000085"/>
    </source>
</evidence>
<evidence type="ECO:0000256" key="2">
    <source>
        <dbReference type="ARBA" id="ARBA00012438"/>
    </source>
</evidence>
<dbReference type="InterPro" id="IPR004358">
    <property type="entry name" value="Sig_transdc_His_kin-like_C"/>
</dbReference>
<dbReference type="PROSITE" id="PS50109">
    <property type="entry name" value="HIS_KIN"/>
    <property type="match status" value="1"/>
</dbReference>
<dbReference type="GO" id="GO:0000155">
    <property type="term" value="F:phosphorelay sensor kinase activity"/>
    <property type="evidence" value="ECO:0007669"/>
    <property type="project" value="InterPro"/>
</dbReference>
<evidence type="ECO:0000256" key="7">
    <source>
        <dbReference type="SAM" id="Phobius"/>
    </source>
</evidence>
<keyword evidence="7" id="KW-0472">Membrane</keyword>
<gene>
    <name evidence="9" type="ORF">Krac_4284</name>
</gene>
<evidence type="ECO:0000256" key="6">
    <source>
        <dbReference type="ARBA" id="ARBA00023012"/>
    </source>
</evidence>
<dbReference type="AlphaFoldDB" id="D6TSD5"/>
<reference evidence="9 10" key="1">
    <citation type="journal article" date="2011" name="Stand. Genomic Sci.">
        <title>Non-contiguous finished genome sequence and contextual data of the filamentous soil bacterium Ktedonobacter racemifer type strain (SOSP1-21).</title>
        <authorList>
            <person name="Chang Y.J."/>
            <person name="Land M."/>
            <person name="Hauser L."/>
            <person name="Chertkov O."/>
            <person name="Del Rio T.G."/>
            <person name="Nolan M."/>
            <person name="Copeland A."/>
            <person name="Tice H."/>
            <person name="Cheng J.F."/>
            <person name="Lucas S."/>
            <person name="Han C."/>
            <person name="Goodwin L."/>
            <person name="Pitluck S."/>
            <person name="Ivanova N."/>
            <person name="Ovchinikova G."/>
            <person name="Pati A."/>
            <person name="Chen A."/>
            <person name="Palaniappan K."/>
            <person name="Mavromatis K."/>
            <person name="Liolios K."/>
            <person name="Brettin T."/>
            <person name="Fiebig A."/>
            <person name="Rohde M."/>
            <person name="Abt B."/>
            <person name="Goker M."/>
            <person name="Detter J.C."/>
            <person name="Woyke T."/>
            <person name="Bristow J."/>
            <person name="Eisen J.A."/>
            <person name="Markowitz V."/>
            <person name="Hugenholtz P."/>
            <person name="Kyrpides N.C."/>
            <person name="Klenk H.P."/>
            <person name="Lapidus A."/>
        </authorList>
    </citation>
    <scope>NUCLEOTIDE SEQUENCE [LARGE SCALE GENOMIC DNA]</scope>
    <source>
        <strain evidence="10">DSM 44963</strain>
    </source>
</reference>
<sequence length="405" mass="46392">MMSRGMIRMRRVNRYLWRHGTNTQRLATRKRRWHQTFVGYGVGLVLVLLAVLLNHFLKMPHFIWTPFCLIAVIVGFMWGVGPALFTMAIGFFVFSIFVVPQYDLFGLNIWYDFTLLIPFVFAQIAIAFLAAQHQVQYKRALVARQEAHAYAQELAAAIQQLESANRLKDHFLIRAAHELRTPLTTILGEAQLALRRLNKGEGAATEPLIWKKHFEKILARAFALHALMEEVIHLSSFRSGDIQLRLSSCDFCDLCREVIEDQRAFSKRTITFTCPPFPLILQADCERLSQVVINVVRNAIQYSPEHTAVNVSLRVELPNVLLQVQNEGPVFTREQQEQLFEPFYRTPSAEATNREGWGLGLTICKEIIERHGGRIWITSSEAQGIICSVQIPFQSRQDAPNVPYD</sequence>
<dbReference type="Pfam" id="PF00512">
    <property type="entry name" value="HisKA"/>
    <property type="match status" value="1"/>
</dbReference>
<keyword evidence="6" id="KW-0902">Two-component regulatory system</keyword>
<dbReference type="SMART" id="SM00387">
    <property type="entry name" value="HATPase_c"/>
    <property type="match status" value="1"/>
</dbReference>
<dbReference type="PANTHER" id="PTHR43547:SF2">
    <property type="entry name" value="HYBRID SIGNAL TRANSDUCTION HISTIDINE KINASE C"/>
    <property type="match status" value="1"/>
</dbReference>
<dbReference type="SUPFAM" id="SSF55874">
    <property type="entry name" value="ATPase domain of HSP90 chaperone/DNA topoisomerase II/histidine kinase"/>
    <property type="match status" value="1"/>
</dbReference>
<dbReference type="InterPro" id="IPR005467">
    <property type="entry name" value="His_kinase_dom"/>
</dbReference>
<dbReference type="Proteomes" id="UP000004508">
    <property type="component" value="Unassembled WGS sequence"/>
</dbReference>
<keyword evidence="7" id="KW-0812">Transmembrane</keyword>
<evidence type="ECO:0000313" key="10">
    <source>
        <dbReference type="Proteomes" id="UP000004508"/>
    </source>
</evidence>
<dbReference type="InterPro" id="IPR036890">
    <property type="entry name" value="HATPase_C_sf"/>
</dbReference>
<organism evidence="9 10">
    <name type="scientific">Ktedonobacter racemifer DSM 44963</name>
    <dbReference type="NCBI Taxonomy" id="485913"/>
    <lineage>
        <taxon>Bacteria</taxon>
        <taxon>Bacillati</taxon>
        <taxon>Chloroflexota</taxon>
        <taxon>Ktedonobacteria</taxon>
        <taxon>Ktedonobacterales</taxon>
        <taxon>Ktedonobacteraceae</taxon>
        <taxon>Ktedonobacter</taxon>
    </lineage>
</organism>
<feature type="transmembrane region" description="Helical" evidence="7">
    <location>
        <begin position="108"/>
        <end position="131"/>
    </location>
</feature>
<dbReference type="InterPro" id="IPR036097">
    <property type="entry name" value="HisK_dim/P_sf"/>
</dbReference>
<comment type="catalytic activity">
    <reaction evidence="1">
        <text>ATP + protein L-histidine = ADP + protein N-phospho-L-histidine.</text>
        <dbReference type="EC" id="2.7.13.3"/>
    </reaction>
</comment>
<keyword evidence="5 9" id="KW-0418">Kinase</keyword>
<evidence type="ECO:0000259" key="8">
    <source>
        <dbReference type="PROSITE" id="PS50109"/>
    </source>
</evidence>
<feature type="transmembrane region" description="Helical" evidence="7">
    <location>
        <begin position="37"/>
        <end position="56"/>
    </location>
</feature>
<feature type="transmembrane region" description="Helical" evidence="7">
    <location>
        <begin position="62"/>
        <end position="79"/>
    </location>
</feature>
<dbReference type="eggNOG" id="COG2205">
    <property type="taxonomic scope" value="Bacteria"/>
</dbReference>
<dbReference type="PRINTS" id="PR00344">
    <property type="entry name" value="BCTRLSENSOR"/>
</dbReference>
<protein>
    <recommendedName>
        <fullName evidence="2">histidine kinase</fullName>
        <ecNumber evidence="2">2.7.13.3</ecNumber>
    </recommendedName>
</protein>
<dbReference type="PANTHER" id="PTHR43547">
    <property type="entry name" value="TWO-COMPONENT HISTIDINE KINASE"/>
    <property type="match status" value="1"/>
</dbReference>
<keyword evidence="3" id="KW-0597">Phosphoprotein</keyword>
<evidence type="ECO:0000256" key="5">
    <source>
        <dbReference type="ARBA" id="ARBA00022777"/>
    </source>
</evidence>
<dbReference type="Gene3D" id="1.10.287.130">
    <property type="match status" value="1"/>
</dbReference>
<dbReference type="Pfam" id="PF02518">
    <property type="entry name" value="HATPase_c"/>
    <property type="match status" value="1"/>
</dbReference>
<evidence type="ECO:0000256" key="4">
    <source>
        <dbReference type="ARBA" id="ARBA00022679"/>
    </source>
</evidence>
<dbReference type="FunFam" id="3.30.565.10:FF:000006">
    <property type="entry name" value="Sensor histidine kinase WalK"/>
    <property type="match status" value="1"/>
</dbReference>
<dbReference type="InterPro" id="IPR003661">
    <property type="entry name" value="HisK_dim/P_dom"/>
</dbReference>
<dbReference type="Gene3D" id="3.30.565.10">
    <property type="entry name" value="Histidine kinase-like ATPase, C-terminal domain"/>
    <property type="match status" value="1"/>
</dbReference>
<comment type="caution">
    <text evidence="9">The sequence shown here is derived from an EMBL/GenBank/DDBJ whole genome shotgun (WGS) entry which is preliminary data.</text>
</comment>
<dbReference type="Gene3D" id="1.20.120.620">
    <property type="entry name" value="Backbone structure of the membrane domain of e. Coli histidine kinase receptor kdpd"/>
    <property type="match status" value="1"/>
</dbReference>
<name>D6TSD5_KTERA</name>
<feature type="domain" description="Histidine kinase" evidence="8">
    <location>
        <begin position="174"/>
        <end position="395"/>
    </location>
</feature>
<keyword evidence="7" id="KW-1133">Transmembrane helix</keyword>
<dbReference type="InterPro" id="IPR038318">
    <property type="entry name" value="KdpD_sf"/>
</dbReference>
<feature type="transmembrane region" description="Helical" evidence="7">
    <location>
        <begin position="84"/>
        <end position="102"/>
    </location>
</feature>
<dbReference type="SUPFAM" id="SSF47384">
    <property type="entry name" value="Homodimeric domain of signal transducing histidine kinase"/>
    <property type="match status" value="1"/>
</dbReference>
<accession>D6TSD5</accession>
<evidence type="ECO:0000256" key="3">
    <source>
        <dbReference type="ARBA" id="ARBA00022553"/>
    </source>
</evidence>
<dbReference type="STRING" id="485913.Krac_4284"/>
<proteinExistence type="predicted"/>
<dbReference type="EMBL" id="ADVG01000003">
    <property type="protein sequence ID" value="EFH83336.1"/>
    <property type="molecule type" value="Genomic_DNA"/>
</dbReference>
<dbReference type="CDD" id="cd00075">
    <property type="entry name" value="HATPase"/>
    <property type="match status" value="1"/>
</dbReference>